<dbReference type="Proteomes" id="UP000541185">
    <property type="component" value="Unassembled WGS sequence"/>
</dbReference>
<dbReference type="EMBL" id="JABBFX010000003">
    <property type="protein sequence ID" value="NML47269.1"/>
    <property type="molecule type" value="Genomic_DNA"/>
</dbReference>
<proteinExistence type="inferred from homology"/>
<comment type="caution">
    <text evidence="7">The sequence shown here is derived from an EMBL/GenBank/DDBJ whole genome shotgun (WGS) entry which is preliminary data.</text>
</comment>
<evidence type="ECO:0000259" key="6">
    <source>
        <dbReference type="Pfam" id="PF13458"/>
    </source>
</evidence>
<evidence type="ECO:0000313" key="7">
    <source>
        <dbReference type="EMBL" id="NML47269.1"/>
    </source>
</evidence>
<keyword evidence="8" id="KW-1185">Reference proteome</keyword>
<reference evidence="7 8" key="1">
    <citation type="submission" date="2020-04" db="EMBL/GenBank/DDBJ databases">
        <title>Ramlibacter sp. G-1-2-2 isolated from soil.</title>
        <authorList>
            <person name="Dahal R.H."/>
        </authorList>
    </citation>
    <scope>NUCLEOTIDE SEQUENCE [LARGE SCALE GENOMIC DNA]</scope>
    <source>
        <strain evidence="7 8">G-1-2-2</strain>
    </source>
</reference>
<organism evidence="7 8">
    <name type="scientific">Ramlibacter agri</name>
    <dbReference type="NCBI Taxonomy" id="2728837"/>
    <lineage>
        <taxon>Bacteria</taxon>
        <taxon>Pseudomonadati</taxon>
        <taxon>Pseudomonadota</taxon>
        <taxon>Betaproteobacteria</taxon>
        <taxon>Burkholderiales</taxon>
        <taxon>Comamonadaceae</taxon>
        <taxon>Ramlibacter</taxon>
    </lineage>
</organism>
<dbReference type="PROSITE" id="PS51318">
    <property type="entry name" value="TAT"/>
    <property type="match status" value="1"/>
</dbReference>
<protein>
    <submittedName>
        <fullName evidence="7">ABC transporter substrate-binding protein</fullName>
    </submittedName>
</protein>
<comment type="similarity">
    <text evidence="1">Belongs to the leucine-binding protein family.</text>
</comment>
<gene>
    <name evidence="7" type="ORF">HHL11_26210</name>
</gene>
<dbReference type="SUPFAM" id="SSF53822">
    <property type="entry name" value="Periplasmic binding protein-like I"/>
    <property type="match status" value="1"/>
</dbReference>
<dbReference type="PANTHER" id="PTHR30483">
    <property type="entry name" value="LEUCINE-SPECIFIC-BINDING PROTEIN"/>
    <property type="match status" value="1"/>
</dbReference>
<dbReference type="RefSeq" id="WP_169421554.1">
    <property type="nucleotide sequence ID" value="NZ_JABBFX010000003.1"/>
</dbReference>
<dbReference type="Pfam" id="PF13458">
    <property type="entry name" value="Peripla_BP_6"/>
    <property type="match status" value="1"/>
</dbReference>
<dbReference type="InterPro" id="IPR028081">
    <property type="entry name" value="Leu-bd"/>
</dbReference>
<evidence type="ECO:0000256" key="5">
    <source>
        <dbReference type="SAM" id="MobiDB-lite"/>
    </source>
</evidence>
<accession>A0A848HCQ9</accession>
<evidence type="ECO:0000256" key="2">
    <source>
        <dbReference type="ARBA" id="ARBA00022448"/>
    </source>
</evidence>
<name>A0A848HCQ9_9BURK</name>
<dbReference type="InterPro" id="IPR051010">
    <property type="entry name" value="BCAA_transport"/>
</dbReference>
<sequence length="405" mass="43396">MIRVLTRRTLLAQGGRAAVAGAATLAGLQARAAGEMKLGWIQPMTGPLASSFSPNYLGADIAFEEINAAGGILGTKLVKVLVDDEAAPGKEPIVTRRLVDEGCRFILGPTGSSQTLASLEVSTPAKVISASYATASEVGDGKRYPYHYQFNFTADAVVQRIAEYYAKRGYKRIGLLLEDSAAGASVRTAAMRELAKRGMQVVSDQTFPIKTADMTPFLRKLRNDGAEALQVHVANNADITQMLVGLSRIGWKPPLAGHAGLLFAGTPGAVPDSARYPEVFTATFQALTYTDDDLPTARVRNFVKRIAAGKLTETQLGPAATTPFYDFLYALKYAVEQAKSWDPDHVKQVLDTSSAIPGLFGPMKFSPANHTAYDVSVVGMAVSNSTQEPLSQETRGLLRRRAPNA</sequence>
<dbReference type="GO" id="GO:0006865">
    <property type="term" value="P:amino acid transport"/>
    <property type="evidence" value="ECO:0007669"/>
    <property type="project" value="UniProtKB-KW"/>
</dbReference>
<dbReference type="AlphaFoldDB" id="A0A848HCQ9"/>
<feature type="region of interest" description="Disordered" evidence="5">
    <location>
        <begin position="384"/>
        <end position="405"/>
    </location>
</feature>
<dbReference type="Gene3D" id="3.40.50.2300">
    <property type="match status" value="2"/>
</dbReference>
<evidence type="ECO:0000256" key="3">
    <source>
        <dbReference type="ARBA" id="ARBA00022729"/>
    </source>
</evidence>
<keyword evidence="4" id="KW-0029">Amino-acid transport</keyword>
<keyword evidence="3" id="KW-0732">Signal</keyword>
<dbReference type="PRINTS" id="PR00337">
    <property type="entry name" value="LEUILEVALBP"/>
</dbReference>
<evidence type="ECO:0000256" key="4">
    <source>
        <dbReference type="ARBA" id="ARBA00022970"/>
    </source>
</evidence>
<dbReference type="InterPro" id="IPR000709">
    <property type="entry name" value="Leu_Ile_Val-bd"/>
</dbReference>
<keyword evidence="2" id="KW-0813">Transport</keyword>
<dbReference type="InterPro" id="IPR028082">
    <property type="entry name" value="Peripla_BP_I"/>
</dbReference>
<evidence type="ECO:0000256" key="1">
    <source>
        <dbReference type="ARBA" id="ARBA00010062"/>
    </source>
</evidence>
<feature type="compositionally biased region" description="Polar residues" evidence="5">
    <location>
        <begin position="384"/>
        <end position="394"/>
    </location>
</feature>
<dbReference type="InterPro" id="IPR006311">
    <property type="entry name" value="TAT_signal"/>
</dbReference>
<feature type="domain" description="Leucine-binding protein" evidence="6">
    <location>
        <begin position="36"/>
        <end position="373"/>
    </location>
</feature>
<dbReference type="PANTHER" id="PTHR30483:SF6">
    <property type="entry name" value="PERIPLASMIC BINDING PROTEIN OF ABC TRANSPORTER FOR NATURAL AMINO ACIDS"/>
    <property type="match status" value="1"/>
</dbReference>
<evidence type="ECO:0000313" key="8">
    <source>
        <dbReference type="Proteomes" id="UP000541185"/>
    </source>
</evidence>